<dbReference type="Pfam" id="PF13614">
    <property type="entry name" value="AAA_31"/>
    <property type="match status" value="1"/>
</dbReference>
<evidence type="ECO:0000256" key="2">
    <source>
        <dbReference type="ARBA" id="ARBA00022840"/>
    </source>
</evidence>
<dbReference type="Gene3D" id="3.40.50.300">
    <property type="entry name" value="P-loop containing nucleotide triphosphate hydrolases"/>
    <property type="match status" value="1"/>
</dbReference>
<gene>
    <name evidence="4" type="ORF">GCM10007989_29990</name>
</gene>
<dbReference type="InterPro" id="IPR050625">
    <property type="entry name" value="ParA/MinD_ATPase"/>
</dbReference>
<reference evidence="4" key="1">
    <citation type="journal article" date="2014" name="Int. J. Syst. Evol. Microbiol.">
        <title>Complete genome sequence of Corynebacterium casei LMG S-19264T (=DSM 44701T), isolated from a smear-ripened cheese.</title>
        <authorList>
            <consortium name="US DOE Joint Genome Institute (JGI-PGF)"/>
            <person name="Walter F."/>
            <person name="Albersmeier A."/>
            <person name="Kalinowski J."/>
            <person name="Ruckert C."/>
        </authorList>
    </citation>
    <scope>NUCLEOTIDE SEQUENCE</scope>
    <source>
        <strain evidence="4">KCTC 32437</strain>
    </source>
</reference>
<dbReference type="InterPro" id="IPR025669">
    <property type="entry name" value="AAA_dom"/>
</dbReference>
<protein>
    <submittedName>
        <fullName evidence="4">Transcriptional regulator</fullName>
    </submittedName>
</protein>
<dbReference type="GO" id="GO:0016887">
    <property type="term" value="F:ATP hydrolysis activity"/>
    <property type="evidence" value="ECO:0007669"/>
    <property type="project" value="TreeGrafter"/>
</dbReference>
<keyword evidence="1" id="KW-0547">Nucleotide-binding</keyword>
<dbReference type="AlphaFoldDB" id="A0A918SB31"/>
<dbReference type="InterPro" id="IPR027417">
    <property type="entry name" value="P-loop_NTPase"/>
</dbReference>
<dbReference type="SUPFAM" id="SSF52540">
    <property type="entry name" value="P-loop containing nucleoside triphosphate hydrolases"/>
    <property type="match status" value="1"/>
</dbReference>
<sequence length="424" mass="45778">MRFMNSESEPVAPEAVSEVAQGARLLPRITIQAFCEHSQTAQLIESAVHDRRMSKVALTTHNGGLEGAIETYRSNPTPNLIIVETSAAPEEIPNALERLAEVCDASTRVILLGHVNDVRLYRDLIRSGISEYIVLPSTAANVVASITDIFASDNAAPIGRTIGFVAAKGGAGSSTIAHNVSWAISQTLRQDCLVLDMDLAFGTAGLNFNQDPPHGLADAVLANQKIDQTMLDRLMSKAANHINLLTAPVALDQTFDFEEREFEQIVEMSQKSMPIVVLDIPHAWNAWVRHTLATVDEVVIVAEPDLASLRNAKNLADAMRALRPTEGAPQLVLNKVGVPRRPEISSDEFASSIECELLSQIGFDAALFGTAANNGQMIAEISASNKINEHFRTIGMHVSGRAVPAQSARGAGLRKLPSLFKKRA</sequence>
<dbReference type="PANTHER" id="PTHR43384">
    <property type="entry name" value="SEPTUM SITE-DETERMINING PROTEIN MIND HOMOLOG, CHLOROPLASTIC-RELATED"/>
    <property type="match status" value="1"/>
</dbReference>
<evidence type="ECO:0000259" key="3">
    <source>
        <dbReference type="Pfam" id="PF13614"/>
    </source>
</evidence>
<reference evidence="4" key="2">
    <citation type="submission" date="2020-09" db="EMBL/GenBank/DDBJ databases">
        <authorList>
            <person name="Sun Q."/>
            <person name="Kim S."/>
        </authorList>
    </citation>
    <scope>NUCLEOTIDE SEQUENCE</scope>
    <source>
        <strain evidence="4">KCTC 32437</strain>
    </source>
</reference>
<keyword evidence="5" id="KW-1185">Reference proteome</keyword>
<dbReference type="EMBL" id="BMZE01000003">
    <property type="protein sequence ID" value="GHA31926.1"/>
    <property type="molecule type" value="Genomic_DNA"/>
</dbReference>
<dbReference type="PANTHER" id="PTHR43384:SF6">
    <property type="entry name" value="SEPTUM SITE-DETERMINING PROTEIN MIND HOMOLOG, CHLOROPLASTIC"/>
    <property type="match status" value="1"/>
</dbReference>
<evidence type="ECO:0000313" key="4">
    <source>
        <dbReference type="EMBL" id="GHA31926.1"/>
    </source>
</evidence>
<keyword evidence="2" id="KW-0067">ATP-binding</keyword>
<dbReference type="GO" id="GO:0009898">
    <property type="term" value="C:cytoplasmic side of plasma membrane"/>
    <property type="evidence" value="ECO:0007669"/>
    <property type="project" value="TreeGrafter"/>
</dbReference>
<dbReference type="Gene3D" id="3.40.50.2300">
    <property type="match status" value="1"/>
</dbReference>
<comment type="caution">
    <text evidence="4">The sequence shown here is derived from an EMBL/GenBank/DDBJ whole genome shotgun (WGS) entry which is preliminary data.</text>
</comment>
<dbReference type="GO" id="GO:0005524">
    <property type="term" value="F:ATP binding"/>
    <property type="evidence" value="ECO:0007669"/>
    <property type="project" value="UniProtKB-KW"/>
</dbReference>
<accession>A0A918SB31</accession>
<name>A0A918SB31_9HYPH</name>
<evidence type="ECO:0000256" key="1">
    <source>
        <dbReference type="ARBA" id="ARBA00022741"/>
    </source>
</evidence>
<dbReference type="GO" id="GO:0005829">
    <property type="term" value="C:cytosol"/>
    <property type="evidence" value="ECO:0007669"/>
    <property type="project" value="TreeGrafter"/>
</dbReference>
<proteinExistence type="predicted"/>
<dbReference type="GO" id="GO:0051782">
    <property type="term" value="P:negative regulation of cell division"/>
    <property type="evidence" value="ECO:0007669"/>
    <property type="project" value="TreeGrafter"/>
</dbReference>
<dbReference type="Proteomes" id="UP000646579">
    <property type="component" value="Unassembled WGS sequence"/>
</dbReference>
<evidence type="ECO:0000313" key="5">
    <source>
        <dbReference type="Proteomes" id="UP000646579"/>
    </source>
</evidence>
<feature type="domain" description="AAA" evidence="3">
    <location>
        <begin position="160"/>
        <end position="322"/>
    </location>
</feature>
<organism evidence="4 5">
    <name type="scientific">Devosia pacifica</name>
    <dbReference type="NCBI Taxonomy" id="1335967"/>
    <lineage>
        <taxon>Bacteria</taxon>
        <taxon>Pseudomonadati</taxon>
        <taxon>Pseudomonadota</taxon>
        <taxon>Alphaproteobacteria</taxon>
        <taxon>Hyphomicrobiales</taxon>
        <taxon>Devosiaceae</taxon>
        <taxon>Devosia</taxon>
    </lineage>
</organism>